<dbReference type="AlphaFoldDB" id="A0A1U7NF13"/>
<feature type="binding site" evidence="7">
    <location>
        <position position="70"/>
    </location>
    <ligand>
        <name>substrate</name>
    </ligand>
</feature>
<dbReference type="Pfam" id="PF01202">
    <property type="entry name" value="SKI"/>
    <property type="match status" value="1"/>
</dbReference>
<dbReference type="GO" id="GO:0005829">
    <property type="term" value="C:cytosol"/>
    <property type="evidence" value="ECO:0007669"/>
    <property type="project" value="TreeGrafter"/>
</dbReference>
<accession>A0A1U7NF13</accession>
<dbReference type="EMBL" id="MPJW01000160">
    <property type="protein sequence ID" value="OLU38587.1"/>
    <property type="molecule type" value="Genomic_DNA"/>
</dbReference>
<dbReference type="GO" id="GO:0009073">
    <property type="term" value="P:aromatic amino acid family biosynthetic process"/>
    <property type="evidence" value="ECO:0007669"/>
    <property type="project" value="UniProtKB-KW"/>
</dbReference>
<dbReference type="InterPro" id="IPR027417">
    <property type="entry name" value="P-loop_NTPase"/>
</dbReference>
<feature type="binding site" evidence="7">
    <location>
        <position position="48"/>
    </location>
    <ligand>
        <name>substrate</name>
    </ligand>
</feature>
<dbReference type="SUPFAM" id="SSF52540">
    <property type="entry name" value="P-loop containing nucleoside triphosphate hydrolases"/>
    <property type="match status" value="1"/>
</dbReference>
<evidence type="ECO:0000256" key="6">
    <source>
        <dbReference type="ARBA" id="ARBA00023141"/>
    </source>
</evidence>
<comment type="pathway">
    <text evidence="7">Metabolic intermediate biosynthesis; chorismate biosynthesis; chorismate from D-erythrose 4-phosphate and phosphoenolpyruvate: step 5/7.</text>
</comment>
<evidence type="ECO:0000256" key="5">
    <source>
        <dbReference type="ARBA" id="ARBA00022840"/>
    </source>
</evidence>
<feature type="binding site" evidence="7">
    <location>
        <position position="24"/>
    </location>
    <ligand>
        <name>substrate</name>
    </ligand>
</feature>
<evidence type="ECO:0000256" key="7">
    <source>
        <dbReference type="HAMAP-Rule" id="MF_00109"/>
    </source>
</evidence>
<dbReference type="CDD" id="cd00464">
    <property type="entry name" value="SK"/>
    <property type="match status" value="1"/>
</dbReference>
<keyword evidence="7" id="KW-0479">Metal-binding</keyword>
<keyword evidence="7" id="KW-0963">Cytoplasm</keyword>
<comment type="catalytic activity">
    <reaction evidence="7">
        <text>shikimate + ATP = 3-phosphoshikimate + ADP + H(+)</text>
        <dbReference type="Rhea" id="RHEA:13121"/>
        <dbReference type="ChEBI" id="CHEBI:15378"/>
        <dbReference type="ChEBI" id="CHEBI:30616"/>
        <dbReference type="ChEBI" id="CHEBI:36208"/>
        <dbReference type="ChEBI" id="CHEBI:145989"/>
        <dbReference type="ChEBI" id="CHEBI:456216"/>
        <dbReference type="EC" id="2.7.1.71"/>
    </reaction>
</comment>
<dbReference type="GO" id="GO:0005524">
    <property type="term" value="F:ATP binding"/>
    <property type="evidence" value="ECO:0007669"/>
    <property type="project" value="UniProtKB-UniRule"/>
</dbReference>
<dbReference type="PANTHER" id="PTHR21087:SF16">
    <property type="entry name" value="SHIKIMATE KINASE 1, CHLOROPLASTIC"/>
    <property type="match status" value="1"/>
</dbReference>
<evidence type="ECO:0000256" key="2">
    <source>
        <dbReference type="ARBA" id="ARBA00022679"/>
    </source>
</evidence>
<evidence type="ECO:0000256" key="4">
    <source>
        <dbReference type="ARBA" id="ARBA00022777"/>
    </source>
</evidence>
<comment type="caution">
    <text evidence="8">The sequence shown here is derived from an EMBL/GenBank/DDBJ whole genome shotgun (WGS) entry which is preliminary data.</text>
</comment>
<dbReference type="PANTHER" id="PTHR21087">
    <property type="entry name" value="SHIKIMATE KINASE"/>
    <property type="match status" value="1"/>
</dbReference>
<name>A0A1U7NF13_9FIRM</name>
<dbReference type="GO" id="GO:0000287">
    <property type="term" value="F:magnesium ion binding"/>
    <property type="evidence" value="ECO:0007669"/>
    <property type="project" value="UniProtKB-UniRule"/>
</dbReference>
<feature type="binding site" evidence="7">
    <location>
        <position position="108"/>
    </location>
    <ligand>
        <name>ATP</name>
        <dbReference type="ChEBI" id="CHEBI:30616"/>
    </ligand>
</feature>
<dbReference type="UniPathway" id="UPA00053">
    <property type="reaction ID" value="UER00088"/>
</dbReference>
<feature type="binding site" evidence="7">
    <location>
        <position position="6"/>
    </location>
    <ligand>
        <name>Mg(2+)</name>
        <dbReference type="ChEBI" id="CHEBI:18420"/>
    </ligand>
</feature>
<comment type="caution">
    <text evidence="7">Lacks conserved residue(s) required for the propagation of feature annotation.</text>
</comment>
<dbReference type="GO" id="GO:0008652">
    <property type="term" value="P:amino acid biosynthetic process"/>
    <property type="evidence" value="ECO:0007669"/>
    <property type="project" value="UniProtKB-KW"/>
</dbReference>
<comment type="function">
    <text evidence="7">Catalyzes the specific phosphorylation of the 3-hydroxyl group of shikimic acid using ATP as a cosubstrate.</text>
</comment>
<dbReference type="HAMAP" id="MF_00109">
    <property type="entry name" value="Shikimate_kinase"/>
    <property type="match status" value="1"/>
</dbReference>
<gene>
    <name evidence="7" type="primary">aroK</name>
    <name evidence="8" type="ORF">BO222_08135</name>
</gene>
<feature type="binding site" evidence="7">
    <location>
        <begin position="2"/>
        <end position="7"/>
    </location>
    <ligand>
        <name>ATP</name>
        <dbReference type="ChEBI" id="CHEBI:30616"/>
    </ligand>
</feature>
<comment type="subunit">
    <text evidence="7">Monomer.</text>
</comment>
<evidence type="ECO:0000256" key="1">
    <source>
        <dbReference type="ARBA" id="ARBA00022605"/>
    </source>
</evidence>
<comment type="subcellular location">
    <subcellularLocation>
        <location evidence="7">Cytoplasm</location>
    </subcellularLocation>
</comment>
<dbReference type="InterPro" id="IPR000623">
    <property type="entry name" value="Shikimate_kinase/TSH1"/>
</dbReference>
<dbReference type="PRINTS" id="PR01100">
    <property type="entry name" value="SHIKIMTKNASE"/>
</dbReference>
<dbReference type="GO" id="GO:0009423">
    <property type="term" value="P:chorismate biosynthetic process"/>
    <property type="evidence" value="ECO:0007669"/>
    <property type="project" value="UniProtKB-UniRule"/>
</dbReference>
<dbReference type="GO" id="GO:0004765">
    <property type="term" value="F:shikimate kinase activity"/>
    <property type="evidence" value="ECO:0007669"/>
    <property type="project" value="UniProtKB-UniRule"/>
</dbReference>
<keyword evidence="4 7" id="KW-0418">Kinase</keyword>
<organism evidence="8 9">
    <name type="scientific">Ileibacterium valens</name>
    <dbReference type="NCBI Taxonomy" id="1862668"/>
    <lineage>
        <taxon>Bacteria</taxon>
        <taxon>Bacillati</taxon>
        <taxon>Bacillota</taxon>
        <taxon>Erysipelotrichia</taxon>
        <taxon>Erysipelotrichales</taxon>
        <taxon>Erysipelotrichaceae</taxon>
        <taxon>Ileibacterium</taxon>
    </lineage>
</organism>
<comment type="similarity">
    <text evidence="7">Belongs to the shikimate kinase family.</text>
</comment>
<keyword evidence="6 7" id="KW-0057">Aromatic amino acid biosynthesis</keyword>
<dbReference type="Gene3D" id="3.40.50.300">
    <property type="entry name" value="P-loop containing nucleotide triphosphate hydrolases"/>
    <property type="match status" value="1"/>
</dbReference>
<keyword evidence="7" id="KW-0460">Magnesium</keyword>
<dbReference type="InterPro" id="IPR031322">
    <property type="entry name" value="Shikimate/glucono_kinase"/>
</dbReference>
<evidence type="ECO:0000313" key="8">
    <source>
        <dbReference type="EMBL" id="OLU38587.1"/>
    </source>
</evidence>
<proteinExistence type="inferred from homology"/>
<keyword evidence="5 7" id="KW-0067">ATP-binding</keyword>
<comment type="cofactor">
    <cofactor evidence="7">
        <name>Mg(2+)</name>
        <dbReference type="ChEBI" id="CHEBI:18420"/>
    </cofactor>
    <text evidence="7">Binds 1 Mg(2+) ion per subunit.</text>
</comment>
<feature type="binding site" evidence="7">
    <location>
        <position position="127"/>
    </location>
    <ligand>
        <name>substrate</name>
    </ligand>
</feature>
<keyword evidence="1 7" id="KW-0028">Amino-acid biosynthesis</keyword>
<evidence type="ECO:0000256" key="3">
    <source>
        <dbReference type="ARBA" id="ARBA00022741"/>
    </source>
</evidence>
<sequence length="156" mass="17787">MGAGKSTIARYLKEKAGFDLIEMDSQIEQDTKMKISEIFDQFGEEHFRKLETDLISEISPNQGYVISCGGGVAMSQVNVKAMKKAGKVILLNARPETIYERVKDNHDRPLLENNKTVEYITQLIEKRRPYYLAAADQIVETDNKDVEMICQEILKI</sequence>
<evidence type="ECO:0000313" key="9">
    <source>
        <dbReference type="Proteomes" id="UP000186341"/>
    </source>
</evidence>
<reference evidence="8 9" key="1">
    <citation type="submission" date="2016-11" db="EMBL/GenBank/DDBJ databases">
        <title>Description of two novel members of the family Erysipelotrichaceae: Ileibacterium lipovorans gen. nov., sp. nov. and Dubosiella newyorkensis, gen. nov., sp. nov.</title>
        <authorList>
            <person name="Cox L.M."/>
            <person name="Sohn J."/>
            <person name="Tyrrell K.L."/>
            <person name="Citron D.M."/>
            <person name="Lawson P.A."/>
            <person name="Patel N.B."/>
            <person name="Iizumi T."/>
            <person name="Perez-Perez G.I."/>
            <person name="Goldstein E.J."/>
            <person name="Blaser M.J."/>
        </authorList>
    </citation>
    <scope>NUCLEOTIDE SEQUENCE [LARGE SCALE GENOMIC DNA]</scope>
    <source>
        <strain evidence="8 9">NYU-BL-A3</strain>
    </source>
</reference>
<dbReference type="Proteomes" id="UP000186341">
    <property type="component" value="Unassembled WGS sequence"/>
</dbReference>
<dbReference type="EC" id="2.7.1.71" evidence="7"/>
<keyword evidence="9" id="KW-1185">Reference proteome</keyword>
<protein>
    <recommendedName>
        <fullName evidence="7">Shikimate kinase</fullName>
        <shortName evidence="7">SK</shortName>
        <ecNumber evidence="7">2.7.1.71</ecNumber>
    </recommendedName>
</protein>
<keyword evidence="2 7" id="KW-0808">Transferase</keyword>
<keyword evidence="3 7" id="KW-0547">Nucleotide-binding</keyword>